<evidence type="ECO:0000256" key="1">
    <source>
        <dbReference type="ARBA" id="ARBA00005686"/>
    </source>
</evidence>
<accession>A0ABT0BVZ3</accession>
<organism evidence="4 5">
    <name type="scientific">Novosphingobium beihaiensis</name>
    <dbReference type="NCBI Taxonomy" id="2930389"/>
    <lineage>
        <taxon>Bacteria</taxon>
        <taxon>Pseudomonadati</taxon>
        <taxon>Pseudomonadota</taxon>
        <taxon>Alphaproteobacteria</taxon>
        <taxon>Sphingomonadales</taxon>
        <taxon>Sphingomonadaceae</taxon>
        <taxon>Novosphingobium</taxon>
    </lineage>
</organism>
<evidence type="ECO:0000313" key="5">
    <source>
        <dbReference type="Proteomes" id="UP001202281"/>
    </source>
</evidence>
<keyword evidence="2" id="KW-0012">Acyltransferase</keyword>
<protein>
    <recommendedName>
        <fullName evidence="2">RTX toxin-activating lysine-acyltransferase</fullName>
        <ecNumber evidence="2">2.3.1.-</ecNumber>
    </recommendedName>
</protein>
<name>A0ABT0BVZ3_9SPHN</name>
<keyword evidence="5" id="KW-1185">Reference proteome</keyword>
<comment type="caution">
    <text evidence="4">The sequence shown here is derived from an EMBL/GenBank/DDBJ whole genome shotgun (WGS) entry which is preliminary data.</text>
</comment>
<dbReference type="EC" id="2.3.1.-" evidence="2"/>
<reference evidence="4 5" key="1">
    <citation type="submission" date="2022-04" db="EMBL/GenBank/DDBJ databases">
        <title>Identification of a novel bacterium isolated from mangrove sediments.</title>
        <authorList>
            <person name="Pan X."/>
        </authorList>
    </citation>
    <scope>NUCLEOTIDE SEQUENCE [LARGE SCALE GENOMIC DNA]</scope>
    <source>
        <strain evidence="4 5">B2638</strain>
    </source>
</reference>
<dbReference type="EMBL" id="JALHLG010000082">
    <property type="protein sequence ID" value="MCJ2189245.1"/>
    <property type="molecule type" value="Genomic_DNA"/>
</dbReference>
<comment type="function">
    <text evidence="2">Involved in fatty acylation of protoxin at internal lysine residues, thereby converting it to the active toxin.</text>
</comment>
<proteinExistence type="inferred from homology"/>
<evidence type="ECO:0000256" key="2">
    <source>
        <dbReference type="RuleBase" id="RU368102"/>
    </source>
</evidence>
<dbReference type="InterPro" id="IPR003996">
    <property type="entry name" value="RTX_toxin-activating_protC_bac"/>
</dbReference>
<gene>
    <name evidence="4" type="ORF">MTR66_20865</name>
</gene>
<dbReference type="Pfam" id="PF02794">
    <property type="entry name" value="HlyC"/>
    <property type="match status" value="1"/>
</dbReference>
<comment type="similarity">
    <text evidence="1 2">Belongs to the RTX toxin acyltransferase family.</text>
</comment>
<feature type="region of interest" description="Disordered" evidence="3">
    <location>
        <begin position="206"/>
        <end position="227"/>
    </location>
</feature>
<evidence type="ECO:0000256" key="3">
    <source>
        <dbReference type="SAM" id="MobiDB-lite"/>
    </source>
</evidence>
<keyword evidence="2" id="KW-0204">Cytolysis</keyword>
<keyword evidence="2" id="KW-0963">Cytoplasm</keyword>
<dbReference type="RefSeq" id="WP_243924627.1">
    <property type="nucleotide sequence ID" value="NZ_JALHLG010000082.1"/>
</dbReference>
<dbReference type="Proteomes" id="UP001202281">
    <property type="component" value="Unassembled WGS sequence"/>
</dbReference>
<sequence length="227" mass="25335">MTDTRQTIEFHSSFYSCLFLRRHFHVTEKKNGAAAPASVPQDQTAMPQLDPDVAAKIASLRSHVRESFGKVVMAMMMMPRYRHQTLADLQHLVLEPLVRDRVAIAQRKGENGLSDDSAGVAIWASVSDEADARIREHIKTGTWPLRLRAEDWNSGSNNWLIDVIAPDQRATAAVVANFRQVVKEGSLRLHPLITRLLDEETLRKMGAQKGDGSAAAQTETREPETVN</sequence>
<keyword evidence="2" id="KW-0808">Transferase</keyword>
<comment type="subcellular location">
    <subcellularLocation>
        <location evidence="2">Cytoplasm</location>
    </subcellularLocation>
</comment>
<evidence type="ECO:0000313" key="4">
    <source>
        <dbReference type="EMBL" id="MCJ2189245.1"/>
    </source>
</evidence>